<dbReference type="KEGG" id="chig:CH63R_09561"/>
<name>A0A1B7Y7V0_COLHI</name>
<keyword evidence="2" id="KW-1185">Reference proteome</keyword>
<protein>
    <submittedName>
        <fullName evidence="1">EC56 protein</fullName>
    </submittedName>
</protein>
<organism evidence="1 2">
    <name type="scientific">Colletotrichum higginsianum (strain IMI 349063)</name>
    <name type="common">Crucifer anthracnose fungus</name>
    <dbReference type="NCBI Taxonomy" id="759273"/>
    <lineage>
        <taxon>Eukaryota</taxon>
        <taxon>Fungi</taxon>
        <taxon>Dikarya</taxon>
        <taxon>Ascomycota</taxon>
        <taxon>Pezizomycotina</taxon>
        <taxon>Sordariomycetes</taxon>
        <taxon>Hypocreomycetidae</taxon>
        <taxon>Glomerellales</taxon>
        <taxon>Glomerellaceae</taxon>
        <taxon>Colletotrichum</taxon>
        <taxon>Colletotrichum destructivum species complex</taxon>
    </lineage>
</organism>
<dbReference type="VEuPathDB" id="FungiDB:CH63R_09561"/>
<dbReference type="AlphaFoldDB" id="A0A1B7Y7V0"/>
<sequence>MPEISSFDFTSHHSHHQYHNHYQYQPHSLQTLSHFFFNQPTPDYQDLPIKMQFLSTLTITMSAMLSLTAAGPLSVRADLDCPESYVSCGKDGTNGDGGSRCAAECTYLGGPTSLGRCTNSCPSGYYPDACISGGAFDRRFKCTEL</sequence>
<gene>
    <name evidence="1" type="ORF">CH63R_09561</name>
</gene>
<proteinExistence type="predicted"/>
<evidence type="ECO:0000313" key="2">
    <source>
        <dbReference type="Proteomes" id="UP000092177"/>
    </source>
</evidence>
<comment type="caution">
    <text evidence="1">The sequence shown here is derived from an EMBL/GenBank/DDBJ whole genome shotgun (WGS) entry which is preliminary data.</text>
</comment>
<dbReference type="RefSeq" id="XP_018156558.1">
    <property type="nucleotide sequence ID" value="XM_018304535.1"/>
</dbReference>
<dbReference type="EMBL" id="LTAN01000006">
    <property type="protein sequence ID" value="OBR08040.1"/>
    <property type="molecule type" value="Genomic_DNA"/>
</dbReference>
<reference evidence="2" key="1">
    <citation type="journal article" date="2017" name="BMC Genomics">
        <title>Gapless genome assembly of Colletotrichum higginsianum reveals chromosome structure and association of transposable elements with secondary metabolite gene clusters.</title>
        <authorList>
            <person name="Dallery J.-F."/>
            <person name="Lapalu N."/>
            <person name="Zampounis A."/>
            <person name="Pigne S."/>
            <person name="Luyten I."/>
            <person name="Amselem J."/>
            <person name="Wittenberg A.H.J."/>
            <person name="Zhou S."/>
            <person name="de Queiroz M.V."/>
            <person name="Robin G.P."/>
            <person name="Auger A."/>
            <person name="Hainaut M."/>
            <person name="Henrissat B."/>
            <person name="Kim K.-T."/>
            <person name="Lee Y.-H."/>
            <person name="Lespinet O."/>
            <person name="Schwartz D.C."/>
            <person name="Thon M.R."/>
            <person name="O'Connell R.J."/>
        </authorList>
    </citation>
    <scope>NUCLEOTIDE SEQUENCE [LARGE SCALE GENOMIC DNA]</scope>
    <source>
        <strain evidence="2">IMI 349063</strain>
    </source>
</reference>
<dbReference type="Proteomes" id="UP000092177">
    <property type="component" value="Chromosome 6"/>
</dbReference>
<accession>A0A1B7Y7V0</accession>
<evidence type="ECO:0000313" key="1">
    <source>
        <dbReference type="EMBL" id="OBR08040.1"/>
    </source>
</evidence>
<dbReference type="GeneID" id="28868642"/>
<dbReference type="OrthoDB" id="3666713at2759"/>